<dbReference type="GO" id="GO:0003697">
    <property type="term" value="F:single-stranded DNA binding"/>
    <property type="evidence" value="ECO:0007669"/>
    <property type="project" value="TreeGrafter"/>
</dbReference>
<dbReference type="GO" id="GO:0000729">
    <property type="term" value="P:DNA double-strand break processing"/>
    <property type="evidence" value="ECO:0007669"/>
    <property type="project" value="TreeGrafter"/>
</dbReference>
<dbReference type="Pfam" id="PF17906">
    <property type="entry name" value="HTH_48"/>
    <property type="match status" value="1"/>
</dbReference>
<dbReference type="EMBL" id="JARK01000508">
    <property type="protein sequence ID" value="EYC36332.1"/>
    <property type="molecule type" value="Genomic_DNA"/>
</dbReference>
<evidence type="ECO:0000313" key="2">
    <source>
        <dbReference type="EMBL" id="EYC36332.1"/>
    </source>
</evidence>
<dbReference type="GO" id="GO:0042800">
    <property type="term" value="F:histone H3K4 methyltransferase activity"/>
    <property type="evidence" value="ECO:0007669"/>
    <property type="project" value="TreeGrafter"/>
</dbReference>
<dbReference type="PANTHER" id="PTHR46060">
    <property type="entry name" value="MARINER MOS1 TRANSPOSASE-LIKE PROTEIN"/>
    <property type="match status" value="1"/>
</dbReference>
<name>A0A016WAM2_9BILA</name>
<sequence>MPAESWRDLNKRYGEHALHERVKCFPQRFWGRNASKPPAQSVYLFDKDCIWRQKLNDSPEGTSAPTSLNAINIKVFVLGCCENNCRFTVCLKKKTFLAQFSNFKRTCESSWHGLFCSFRCFFNNRDNSSLDFFIGLRKMVSRRDFRVIMLYEFKLSHSAAQAARNIALAFGTDSPSEWTVRCWFAKFFSGDFDPEDKPGRCRRMSLDDQAVRAAVETKPDTTIRMLEAGLGVHYATVPKHLAFIGMVRKTQKWTPHDLTDDQQSTRYEICSNLLVRQKNEPFLDRLITVGERWLLFDNKERGYVWADKFSTPPSFPKPDLHSRKVMLTVWWCCKGVIHYSLLQPGQAVTSES</sequence>
<dbReference type="PANTHER" id="PTHR46060:SF2">
    <property type="entry name" value="HISTONE-LYSINE N-METHYLTRANSFERASE SETMAR"/>
    <property type="match status" value="1"/>
</dbReference>
<dbReference type="OrthoDB" id="5825689at2759"/>
<dbReference type="GO" id="GO:0044774">
    <property type="term" value="P:mitotic DNA integrity checkpoint signaling"/>
    <property type="evidence" value="ECO:0007669"/>
    <property type="project" value="TreeGrafter"/>
</dbReference>
<dbReference type="GO" id="GO:0035861">
    <property type="term" value="C:site of double-strand break"/>
    <property type="evidence" value="ECO:0007669"/>
    <property type="project" value="TreeGrafter"/>
</dbReference>
<dbReference type="Pfam" id="PF01359">
    <property type="entry name" value="Transposase_1"/>
    <property type="match status" value="1"/>
</dbReference>
<keyword evidence="3" id="KW-1185">Reference proteome</keyword>
<gene>
    <name evidence="2" type="primary">Acey_s0908.g2988</name>
    <name evidence="2" type="ORF">Y032_0908g2988</name>
</gene>
<evidence type="ECO:0000259" key="1">
    <source>
        <dbReference type="Pfam" id="PF17906"/>
    </source>
</evidence>
<dbReference type="InterPro" id="IPR001888">
    <property type="entry name" value="Transposase_1"/>
</dbReference>
<dbReference type="GO" id="GO:0015074">
    <property type="term" value="P:DNA integration"/>
    <property type="evidence" value="ECO:0007669"/>
    <property type="project" value="TreeGrafter"/>
</dbReference>
<dbReference type="GO" id="GO:0031297">
    <property type="term" value="P:replication fork processing"/>
    <property type="evidence" value="ECO:0007669"/>
    <property type="project" value="TreeGrafter"/>
</dbReference>
<accession>A0A016WAM2</accession>
<dbReference type="Gene3D" id="1.10.10.1450">
    <property type="match status" value="1"/>
</dbReference>
<dbReference type="InterPro" id="IPR036397">
    <property type="entry name" value="RNaseH_sf"/>
</dbReference>
<comment type="caution">
    <text evidence="2">The sequence shown here is derived from an EMBL/GenBank/DDBJ whole genome shotgun (WGS) entry which is preliminary data.</text>
</comment>
<dbReference type="Proteomes" id="UP000024635">
    <property type="component" value="Unassembled WGS sequence"/>
</dbReference>
<dbReference type="Gene3D" id="3.30.420.10">
    <property type="entry name" value="Ribonuclease H-like superfamily/Ribonuclease H"/>
    <property type="match status" value="1"/>
</dbReference>
<dbReference type="STRING" id="53326.A0A016WAM2"/>
<dbReference type="GO" id="GO:0003690">
    <property type="term" value="F:double-stranded DNA binding"/>
    <property type="evidence" value="ECO:0007669"/>
    <property type="project" value="TreeGrafter"/>
</dbReference>
<organism evidence="2 3">
    <name type="scientific">Ancylostoma ceylanicum</name>
    <dbReference type="NCBI Taxonomy" id="53326"/>
    <lineage>
        <taxon>Eukaryota</taxon>
        <taxon>Metazoa</taxon>
        <taxon>Ecdysozoa</taxon>
        <taxon>Nematoda</taxon>
        <taxon>Chromadorea</taxon>
        <taxon>Rhabditida</taxon>
        <taxon>Rhabditina</taxon>
        <taxon>Rhabditomorpha</taxon>
        <taxon>Strongyloidea</taxon>
        <taxon>Ancylostomatidae</taxon>
        <taxon>Ancylostomatinae</taxon>
        <taxon>Ancylostoma</taxon>
    </lineage>
</organism>
<dbReference type="GO" id="GO:0006303">
    <property type="term" value="P:double-strand break repair via nonhomologous end joining"/>
    <property type="evidence" value="ECO:0007669"/>
    <property type="project" value="TreeGrafter"/>
</dbReference>
<dbReference type="AlphaFoldDB" id="A0A016WAM2"/>
<feature type="domain" description="Mos1 transposase HTH" evidence="1">
    <location>
        <begin position="142"/>
        <end position="191"/>
    </location>
</feature>
<evidence type="ECO:0000313" key="3">
    <source>
        <dbReference type="Proteomes" id="UP000024635"/>
    </source>
</evidence>
<dbReference type="GO" id="GO:0005634">
    <property type="term" value="C:nucleus"/>
    <property type="evidence" value="ECO:0007669"/>
    <property type="project" value="TreeGrafter"/>
</dbReference>
<dbReference type="GO" id="GO:0000793">
    <property type="term" value="C:condensed chromosome"/>
    <property type="evidence" value="ECO:0007669"/>
    <property type="project" value="TreeGrafter"/>
</dbReference>
<dbReference type="InterPro" id="IPR052709">
    <property type="entry name" value="Transposase-MT_Hybrid"/>
</dbReference>
<dbReference type="GO" id="GO:0046975">
    <property type="term" value="F:histone H3K36 methyltransferase activity"/>
    <property type="evidence" value="ECO:0007669"/>
    <property type="project" value="TreeGrafter"/>
</dbReference>
<protein>
    <recommendedName>
        <fullName evidence="1">Mos1 transposase HTH domain-containing protein</fullName>
    </recommendedName>
</protein>
<proteinExistence type="predicted"/>
<reference evidence="3" key="1">
    <citation type="journal article" date="2015" name="Nat. Genet.">
        <title>The genome and transcriptome of the zoonotic hookworm Ancylostoma ceylanicum identify infection-specific gene families.</title>
        <authorList>
            <person name="Schwarz E.M."/>
            <person name="Hu Y."/>
            <person name="Antoshechkin I."/>
            <person name="Miller M.M."/>
            <person name="Sternberg P.W."/>
            <person name="Aroian R.V."/>
        </authorList>
    </citation>
    <scope>NUCLEOTIDE SEQUENCE</scope>
    <source>
        <strain evidence="3">HY135</strain>
    </source>
</reference>
<dbReference type="GO" id="GO:0044547">
    <property type="term" value="F:DNA topoisomerase binding"/>
    <property type="evidence" value="ECO:0007669"/>
    <property type="project" value="TreeGrafter"/>
</dbReference>
<dbReference type="GO" id="GO:0000014">
    <property type="term" value="F:single-stranded DNA endodeoxyribonuclease activity"/>
    <property type="evidence" value="ECO:0007669"/>
    <property type="project" value="TreeGrafter"/>
</dbReference>
<dbReference type="InterPro" id="IPR041426">
    <property type="entry name" value="Mos1_HTH"/>
</dbReference>